<organism evidence="12">
    <name type="scientific">uncultured bacterium BAC17H8</name>
    <dbReference type="NCBI Taxonomy" id="332980"/>
    <lineage>
        <taxon>Bacteria</taxon>
        <taxon>environmental samples</taxon>
    </lineage>
</organism>
<keyword evidence="6" id="KW-0145">Chemotaxis</keyword>
<evidence type="ECO:0000256" key="7">
    <source>
        <dbReference type="ARBA" id="ARBA00022779"/>
    </source>
</evidence>
<keyword evidence="12" id="KW-0282">Flagellum</keyword>
<evidence type="ECO:0000256" key="3">
    <source>
        <dbReference type="ARBA" id="ARBA00011049"/>
    </source>
</evidence>
<evidence type="ECO:0000256" key="10">
    <source>
        <dbReference type="NCBIfam" id="TIGR01397"/>
    </source>
</evidence>
<dbReference type="InterPro" id="IPR036429">
    <property type="entry name" value="SpoA-like_sf"/>
</dbReference>
<proteinExistence type="inferred from homology"/>
<feature type="domain" description="Flagellar motor switch protein FliN-like C-terminal" evidence="11">
    <location>
        <begin position="252"/>
        <end position="319"/>
    </location>
</feature>
<dbReference type="Pfam" id="PF01052">
    <property type="entry name" value="FliMN_C"/>
    <property type="match status" value="1"/>
</dbReference>
<dbReference type="EMBL" id="DQ068068">
    <property type="protein sequence ID" value="AAY87242.1"/>
    <property type="molecule type" value="Genomic_DNA"/>
</dbReference>
<evidence type="ECO:0000259" key="11">
    <source>
        <dbReference type="Pfam" id="PF01052"/>
    </source>
</evidence>
<evidence type="ECO:0000256" key="1">
    <source>
        <dbReference type="ARBA" id="ARBA00004117"/>
    </source>
</evidence>
<evidence type="ECO:0000256" key="9">
    <source>
        <dbReference type="ARBA" id="ARBA00023143"/>
    </source>
</evidence>
<dbReference type="Gene3D" id="3.40.1550.10">
    <property type="entry name" value="CheC-like"/>
    <property type="match status" value="1"/>
</dbReference>
<keyword evidence="8" id="KW-0472">Membrane</keyword>
<dbReference type="CDD" id="cd17908">
    <property type="entry name" value="FliM"/>
    <property type="match status" value="1"/>
</dbReference>
<sequence length="321" mass="35668">MASTRKLSSDEVNALIDGLGAETNAPSGIMDGDEVRPFQFGSDDLSLLGDYHALRIINERFARLARSVFLPMLRIQPRISSFPPEVKTFDEYTAGIENFMSLNISRIEELRGNMLSVMTPNFISVLTNSYYGGKITALPSKKSEFTATEERIIELVTDGLNETLQVAWRDLMPIKITYQNREINPQFASFVDGAEFVIICSFVVQLPDTDAASFDIIYPLQTLKPIAAQLRSRLQADVAEDNHTWREKMERAVLNIPLPVTARLGQPVVSMYNLINMQVGDTFPITIGEGVEVRIDTEDAFIGDLGDVGGNAAVNLKSRLK</sequence>
<dbReference type="PANTHER" id="PTHR30034">
    <property type="entry name" value="FLAGELLAR MOTOR SWITCH PROTEIN FLIM"/>
    <property type="match status" value="1"/>
</dbReference>
<name>Q4JMS1_9BACT</name>
<dbReference type="GO" id="GO:0009425">
    <property type="term" value="C:bacterial-type flagellum basal body"/>
    <property type="evidence" value="ECO:0007669"/>
    <property type="project" value="UniProtKB-SubCell"/>
</dbReference>
<dbReference type="AlphaFoldDB" id="Q4JMS1"/>
<evidence type="ECO:0000256" key="2">
    <source>
        <dbReference type="ARBA" id="ARBA00004202"/>
    </source>
</evidence>
<keyword evidence="9" id="KW-0975">Bacterial flagellum</keyword>
<dbReference type="NCBIfam" id="TIGR01397">
    <property type="entry name" value="fliM_switch"/>
    <property type="match status" value="1"/>
</dbReference>
<comment type="subcellular location">
    <subcellularLocation>
        <location evidence="1">Bacterial flagellum basal body</location>
    </subcellularLocation>
    <subcellularLocation>
        <location evidence="2">Cell membrane</location>
        <topology evidence="2">Peripheral membrane protein</topology>
    </subcellularLocation>
</comment>
<evidence type="ECO:0000313" key="12">
    <source>
        <dbReference type="EMBL" id="AAY87242.1"/>
    </source>
</evidence>
<dbReference type="Pfam" id="PF02154">
    <property type="entry name" value="FliM"/>
    <property type="match status" value="1"/>
</dbReference>
<dbReference type="GO" id="GO:0005886">
    <property type="term" value="C:plasma membrane"/>
    <property type="evidence" value="ECO:0007669"/>
    <property type="project" value="UniProtKB-SubCell"/>
</dbReference>
<evidence type="ECO:0000256" key="6">
    <source>
        <dbReference type="ARBA" id="ARBA00022500"/>
    </source>
</evidence>
<keyword evidence="5" id="KW-1003">Cell membrane</keyword>
<dbReference type="PRINTS" id="PR00955">
    <property type="entry name" value="FLGMOTORFLIM"/>
</dbReference>
<dbReference type="GO" id="GO:0050918">
    <property type="term" value="P:positive chemotaxis"/>
    <property type="evidence" value="ECO:0007669"/>
    <property type="project" value="TreeGrafter"/>
</dbReference>
<keyword evidence="12" id="KW-0966">Cell projection</keyword>
<evidence type="ECO:0000256" key="5">
    <source>
        <dbReference type="ARBA" id="ARBA00022475"/>
    </source>
</evidence>
<dbReference type="GO" id="GO:0071978">
    <property type="term" value="P:bacterial-type flagellum-dependent swarming motility"/>
    <property type="evidence" value="ECO:0007669"/>
    <property type="project" value="TreeGrafter"/>
</dbReference>
<comment type="similarity">
    <text evidence="3">Belongs to the FliM family.</text>
</comment>
<dbReference type="GO" id="GO:0003774">
    <property type="term" value="F:cytoskeletal motor activity"/>
    <property type="evidence" value="ECO:0007669"/>
    <property type="project" value="InterPro"/>
</dbReference>
<protein>
    <recommendedName>
        <fullName evidence="4 10">Flagellar motor switch protein FliM</fullName>
    </recommendedName>
</protein>
<dbReference type="PANTHER" id="PTHR30034:SF6">
    <property type="entry name" value="YOP PROTEINS TRANSLOCATION PROTEIN Q"/>
    <property type="match status" value="1"/>
</dbReference>
<dbReference type="InterPro" id="IPR001689">
    <property type="entry name" value="Flag_FliM"/>
</dbReference>
<dbReference type="SUPFAM" id="SSF101801">
    <property type="entry name" value="Surface presentation of antigens (SPOA)"/>
    <property type="match status" value="1"/>
</dbReference>
<evidence type="ECO:0000256" key="8">
    <source>
        <dbReference type="ARBA" id="ARBA00023136"/>
    </source>
</evidence>
<reference evidence="12" key="1">
    <citation type="journal article" date="2005" name="PLoS Biol.">
        <title>New insights into metabolic properties of marine bacteria encoding proteorhodopsins.</title>
        <authorList>
            <person name="Sabehi G."/>
            <person name="Loy A."/>
            <person name="Jung K.H."/>
            <person name="Partha R."/>
            <person name="Spudich J.L."/>
            <person name="Isaacson T."/>
            <person name="Hirschberg J."/>
            <person name="Wagner M."/>
            <person name="Beja O."/>
        </authorList>
    </citation>
    <scope>NUCLEOTIDE SEQUENCE</scope>
</reference>
<dbReference type="InterPro" id="IPR028976">
    <property type="entry name" value="CheC-like_sf"/>
</dbReference>
<keyword evidence="12" id="KW-0969">Cilium</keyword>
<dbReference type="SUPFAM" id="SSF103039">
    <property type="entry name" value="CheC-like"/>
    <property type="match status" value="1"/>
</dbReference>
<gene>
    <name evidence="12" type="primary">fliM</name>
</gene>
<dbReference type="Gene3D" id="2.30.330.10">
    <property type="entry name" value="SpoA-like"/>
    <property type="match status" value="1"/>
</dbReference>
<accession>Q4JMS1</accession>
<evidence type="ECO:0000256" key="4">
    <source>
        <dbReference type="ARBA" id="ARBA00021898"/>
    </source>
</evidence>
<keyword evidence="7" id="KW-0283">Flagellar rotation</keyword>
<dbReference type="InterPro" id="IPR001543">
    <property type="entry name" value="FliN-like_C"/>
</dbReference>